<dbReference type="PROSITE" id="PS51873">
    <property type="entry name" value="TRIAD"/>
    <property type="match status" value="1"/>
</dbReference>
<dbReference type="Proteomes" id="UP000494206">
    <property type="component" value="Unassembled WGS sequence"/>
</dbReference>
<dbReference type="FunFam" id="2.20.25.20:FF:000004">
    <property type="entry name" value="RBR-type E3 ubiquitin transferase"/>
    <property type="match status" value="1"/>
</dbReference>
<feature type="region of interest" description="Disordered" evidence="16">
    <location>
        <begin position="649"/>
        <end position="682"/>
    </location>
</feature>
<comment type="pathway">
    <text evidence="3">Protein modification; protein ubiquitination.</text>
</comment>
<feature type="compositionally biased region" description="Polar residues" evidence="16">
    <location>
        <begin position="766"/>
        <end position="794"/>
    </location>
</feature>
<dbReference type="Gene3D" id="1.20.120.1750">
    <property type="match status" value="1"/>
</dbReference>
<dbReference type="PANTHER" id="PTHR11685">
    <property type="entry name" value="RBR FAMILY RING FINGER AND IBR DOMAIN-CONTAINING"/>
    <property type="match status" value="1"/>
</dbReference>
<evidence type="ECO:0000313" key="21">
    <source>
        <dbReference type="Proteomes" id="UP000494206"/>
    </source>
</evidence>
<evidence type="ECO:0000256" key="15">
    <source>
        <dbReference type="PROSITE-ProRule" id="PRU00175"/>
    </source>
</evidence>
<evidence type="ECO:0000256" key="7">
    <source>
        <dbReference type="ARBA" id="ARBA00022723"/>
    </source>
</evidence>
<keyword evidence="11" id="KW-0862">Zinc</keyword>
<dbReference type="OrthoDB" id="1431934at2759"/>
<protein>
    <recommendedName>
        <fullName evidence="4">RBR-type E3 ubiquitin transferase</fullName>
        <ecNumber evidence="4">2.3.2.31</ecNumber>
    </recommendedName>
</protein>
<evidence type="ECO:0000256" key="4">
    <source>
        <dbReference type="ARBA" id="ARBA00012251"/>
    </source>
</evidence>
<dbReference type="SUPFAM" id="SSF57850">
    <property type="entry name" value="RING/U-box"/>
    <property type="match status" value="3"/>
</dbReference>
<feature type="domain" description="RING-type" evidence="19">
    <location>
        <begin position="171"/>
        <end position="399"/>
    </location>
</feature>
<evidence type="ECO:0000256" key="8">
    <source>
        <dbReference type="ARBA" id="ARBA00022737"/>
    </source>
</evidence>
<feature type="domain" description="RING-type" evidence="18">
    <location>
        <begin position="175"/>
        <end position="223"/>
    </location>
</feature>
<feature type="region of interest" description="Disordered" evidence="16">
    <location>
        <begin position="83"/>
        <end position="102"/>
    </location>
</feature>
<comment type="caution">
    <text evidence="20">The sequence shown here is derived from an EMBL/GenBank/DDBJ whole genome shotgun (WGS) entry which is preliminary data.</text>
</comment>
<dbReference type="GO" id="GO:0008270">
    <property type="term" value="F:zinc ion binding"/>
    <property type="evidence" value="ECO:0007669"/>
    <property type="project" value="UniProtKB-KW"/>
</dbReference>
<dbReference type="EMBL" id="CADEPM010000002">
    <property type="protein sequence ID" value="CAB3399579.1"/>
    <property type="molecule type" value="Genomic_DNA"/>
</dbReference>
<gene>
    <name evidence="20" type="ORF">CBOVIS_LOCUS2677</name>
</gene>
<feature type="compositionally biased region" description="Polar residues" evidence="16">
    <location>
        <begin position="551"/>
        <end position="560"/>
    </location>
</feature>
<comment type="similarity">
    <text evidence="14">Belongs to the RBR family. RNF19 subfamily.</text>
</comment>
<evidence type="ECO:0000256" key="10">
    <source>
        <dbReference type="ARBA" id="ARBA00022786"/>
    </source>
</evidence>
<feature type="region of interest" description="Disordered" evidence="16">
    <location>
        <begin position="742"/>
        <end position="808"/>
    </location>
</feature>
<sequence>MAVNKSGLDPLVECSEEDAEPEKPVIRKSNPRQMVARSHSRSVEVLRARSCPRATIGNLFSFSAIRERARALGWRQGDIDDSSNTMTTVSNTDARSPSSVSSKRQVPIRIIRSMLIFRNRESDASSLADGAKDPSADLLLQEEVDSYREIMELRNHCIRFMSGEEVLKGGKLKECPLCAAKLPIEAFPKIKGCQHRSCIMCLRHYVELSIRENRVEVSCPECSSFFTPADIYKILADNVAVLEKYEQFSIRKYLLSEADARWCPAPDCNYAVIATRCAACPKIKCGRPECGTYFCYHCKREWHNNQTCDEARRSERRKSKAIAFEEVFRNGGFIGGTDTLLKPGDVKACPRCHTYIVKMDDGSCNHMVCTMCTAEFCWLCLKEISDLHYLSPTGCTFWGKKPWTRKKKLLWQLGTLIGAPVGIALIAGLSIPGIIFGVPVFVGRKVHNRFHYQTKWKRRFLTAVCVMGSLVVSPVMAVMAVGVGVPILLAYVYGVVPLSLCRNGGCGISSSNSDPAFNDLDEEQLYGIGEKGLIDMARLQKELKKEDGTSVEPSINSGLSAPTDAKGKIIDTPRRRASLDSAERTNYEEASVRAMAGSHYNDDKSLHTLGSGHEVTSINEDKAMNSETKSMSESIFRSVLGRQLDSKKDEIDEAGEEDGHDDDEPCSSASALGIKKKPSTSSGARFSCVIDMRDENVVLLDEGTAIHQPPARGSAEAPIDLCKIRSWLDNMKYMVATDVSQERPYEPSIRPGSKLRRSGSGKSVHTVLSGSIGVTSASGTSAMDVSGVQNSASSPKEEHEAVEKKKKKKRFYSNWFSKSK</sequence>
<comment type="catalytic activity">
    <reaction evidence="1">
        <text>[E2 ubiquitin-conjugating enzyme]-S-ubiquitinyl-L-cysteine + [acceptor protein]-L-lysine = [E2 ubiquitin-conjugating enzyme]-L-cysteine + [acceptor protein]-N(6)-ubiquitinyl-L-lysine.</text>
        <dbReference type="EC" id="2.3.2.31"/>
    </reaction>
</comment>
<proteinExistence type="inferred from homology"/>
<dbReference type="CDD" id="cd20338">
    <property type="entry name" value="BRcat_RBR_RNF19"/>
    <property type="match status" value="1"/>
</dbReference>
<evidence type="ECO:0000256" key="17">
    <source>
        <dbReference type="SAM" id="Phobius"/>
    </source>
</evidence>
<evidence type="ECO:0000256" key="13">
    <source>
        <dbReference type="ARBA" id="ARBA00023136"/>
    </source>
</evidence>
<dbReference type="GO" id="GO:0061630">
    <property type="term" value="F:ubiquitin protein ligase activity"/>
    <property type="evidence" value="ECO:0007669"/>
    <property type="project" value="UniProtKB-EC"/>
</dbReference>
<dbReference type="Gene3D" id="2.20.25.20">
    <property type="match status" value="1"/>
</dbReference>
<dbReference type="InterPro" id="IPR013083">
    <property type="entry name" value="Znf_RING/FYVE/PHD"/>
</dbReference>
<keyword evidence="21" id="KW-1185">Reference proteome</keyword>
<feature type="region of interest" description="Disordered" evidence="16">
    <location>
        <begin position="545"/>
        <end position="566"/>
    </location>
</feature>
<dbReference type="InterPro" id="IPR002867">
    <property type="entry name" value="IBR_dom"/>
</dbReference>
<dbReference type="AlphaFoldDB" id="A0A8S1EFI9"/>
<name>A0A8S1EFI9_9PELO</name>
<dbReference type="GO" id="GO:0016567">
    <property type="term" value="P:protein ubiquitination"/>
    <property type="evidence" value="ECO:0007669"/>
    <property type="project" value="InterPro"/>
</dbReference>
<dbReference type="CDD" id="cd20355">
    <property type="entry name" value="Rcat_RBR_RNF19"/>
    <property type="match status" value="1"/>
</dbReference>
<evidence type="ECO:0000259" key="18">
    <source>
        <dbReference type="PROSITE" id="PS50089"/>
    </source>
</evidence>
<evidence type="ECO:0000256" key="1">
    <source>
        <dbReference type="ARBA" id="ARBA00001798"/>
    </source>
</evidence>
<dbReference type="InterPro" id="IPR001841">
    <property type="entry name" value="Znf_RING"/>
</dbReference>
<dbReference type="EC" id="2.3.2.31" evidence="4"/>
<feature type="region of interest" description="Disordered" evidence="16">
    <location>
        <begin position="1"/>
        <end position="23"/>
    </location>
</feature>
<evidence type="ECO:0000256" key="16">
    <source>
        <dbReference type="SAM" id="MobiDB-lite"/>
    </source>
</evidence>
<keyword evidence="13 17" id="KW-0472">Membrane</keyword>
<dbReference type="PROSITE" id="PS50089">
    <property type="entry name" value="ZF_RING_2"/>
    <property type="match status" value="1"/>
</dbReference>
<dbReference type="GO" id="GO:0016020">
    <property type="term" value="C:membrane"/>
    <property type="evidence" value="ECO:0007669"/>
    <property type="project" value="UniProtKB-SubCell"/>
</dbReference>
<dbReference type="FunFam" id="1.20.120.1750:FF:000001">
    <property type="entry name" value="RBR-type E3 ubiquitin transferase"/>
    <property type="match status" value="1"/>
</dbReference>
<keyword evidence="5" id="KW-0808">Transferase</keyword>
<evidence type="ECO:0000256" key="12">
    <source>
        <dbReference type="ARBA" id="ARBA00022989"/>
    </source>
</evidence>
<keyword evidence="7" id="KW-0479">Metal-binding</keyword>
<dbReference type="Pfam" id="PF22191">
    <property type="entry name" value="IBR_1"/>
    <property type="match status" value="1"/>
</dbReference>
<dbReference type="FunFam" id="3.30.40.10:FF:000137">
    <property type="entry name" value="RanBP-type and C3HC4-type zinc finger-containing protein 1"/>
    <property type="match status" value="1"/>
</dbReference>
<keyword evidence="8" id="KW-0677">Repeat</keyword>
<feature type="transmembrane region" description="Helical" evidence="17">
    <location>
        <begin position="409"/>
        <end position="442"/>
    </location>
</feature>
<feature type="transmembrane region" description="Helical" evidence="17">
    <location>
        <begin position="463"/>
        <end position="493"/>
    </location>
</feature>
<dbReference type="InterPro" id="IPR031127">
    <property type="entry name" value="E3_UB_ligase_RBR"/>
</dbReference>
<evidence type="ECO:0000256" key="2">
    <source>
        <dbReference type="ARBA" id="ARBA00004141"/>
    </source>
</evidence>
<dbReference type="Pfam" id="PF01485">
    <property type="entry name" value="IBR"/>
    <property type="match status" value="1"/>
</dbReference>
<keyword evidence="6 17" id="KW-0812">Transmembrane</keyword>
<evidence type="ECO:0000313" key="20">
    <source>
        <dbReference type="EMBL" id="CAB3399579.1"/>
    </source>
</evidence>
<dbReference type="Gene3D" id="3.30.40.10">
    <property type="entry name" value="Zinc/RING finger domain, C3HC4 (zinc finger)"/>
    <property type="match status" value="1"/>
</dbReference>
<evidence type="ECO:0000256" key="5">
    <source>
        <dbReference type="ARBA" id="ARBA00022679"/>
    </source>
</evidence>
<keyword evidence="9 15" id="KW-0863">Zinc-finger</keyword>
<accession>A0A8S1EFI9</accession>
<evidence type="ECO:0000256" key="6">
    <source>
        <dbReference type="ARBA" id="ARBA00022692"/>
    </source>
</evidence>
<evidence type="ECO:0000256" key="14">
    <source>
        <dbReference type="ARBA" id="ARBA00061087"/>
    </source>
</evidence>
<evidence type="ECO:0000256" key="3">
    <source>
        <dbReference type="ARBA" id="ARBA00004906"/>
    </source>
</evidence>
<organism evidence="20 21">
    <name type="scientific">Caenorhabditis bovis</name>
    <dbReference type="NCBI Taxonomy" id="2654633"/>
    <lineage>
        <taxon>Eukaryota</taxon>
        <taxon>Metazoa</taxon>
        <taxon>Ecdysozoa</taxon>
        <taxon>Nematoda</taxon>
        <taxon>Chromadorea</taxon>
        <taxon>Rhabditida</taxon>
        <taxon>Rhabditina</taxon>
        <taxon>Rhabditomorpha</taxon>
        <taxon>Rhabditoidea</taxon>
        <taxon>Rhabditidae</taxon>
        <taxon>Peloderinae</taxon>
        <taxon>Caenorhabditis</taxon>
    </lineage>
</organism>
<keyword evidence="12 17" id="KW-1133">Transmembrane helix</keyword>
<evidence type="ECO:0000256" key="11">
    <source>
        <dbReference type="ARBA" id="ARBA00022833"/>
    </source>
</evidence>
<evidence type="ECO:0000259" key="19">
    <source>
        <dbReference type="PROSITE" id="PS51873"/>
    </source>
</evidence>
<dbReference type="InterPro" id="IPR044066">
    <property type="entry name" value="TRIAD_supradom"/>
</dbReference>
<keyword evidence="10" id="KW-0833">Ubl conjugation pathway</keyword>
<evidence type="ECO:0000256" key="9">
    <source>
        <dbReference type="ARBA" id="ARBA00022771"/>
    </source>
</evidence>
<comment type="subcellular location">
    <subcellularLocation>
        <location evidence="2">Membrane</location>
        <topology evidence="2">Multi-pass membrane protein</topology>
    </subcellularLocation>
</comment>
<feature type="compositionally biased region" description="Acidic residues" evidence="16">
    <location>
        <begin position="651"/>
        <end position="665"/>
    </location>
</feature>
<dbReference type="SMART" id="SM00647">
    <property type="entry name" value="IBR"/>
    <property type="match status" value="2"/>
</dbReference>
<dbReference type="SMART" id="SM00184">
    <property type="entry name" value="RING"/>
    <property type="match status" value="2"/>
</dbReference>
<reference evidence="20 21" key="1">
    <citation type="submission" date="2020-04" db="EMBL/GenBank/DDBJ databases">
        <authorList>
            <person name="Laetsch R D."/>
            <person name="Stevens L."/>
            <person name="Kumar S."/>
            <person name="Blaxter L. M."/>
        </authorList>
    </citation>
    <scope>NUCLEOTIDE SEQUENCE [LARGE SCALE GENOMIC DNA]</scope>
</reference>